<dbReference type="Proteomes" id="UP000215914">
    <property type="component" value="Chromosome 16"/>
</dbReference>
<proteinExistence type="predicted"/>
<organism evidence="2 3">
    <name type="scientific">Helianthus annuus</name>
    <name type="common">Common sunflower</name>
    <dbReference type="NCBI Taxonomy" id="4232"/>
    <lineage>
        <taxon>Eukaryota</taxon>
        <taxon>Viridiplantae</taxon>
        <taxon>Streptophyta</taxon>
        <taxon>Embryophyta</taxon>
        <taxon>Tracheophyta</taxon>
        <taxon>Spermatophyta</taxon>
        <taxon>Magnoliopsida</taxon>
        <taxon>eudicotyledons</taxon>
        <taxon>Gunneridae</taxon>
        <taxon>Pentapetalae</taxon>
        <taxon>asterids</taxon>
        <taxon>campanulids</taxon>
        <taxon>Asterales</taxon>
        <taxon>Asteraceae</taxon>
        <taxon>Asteroideae</taxon>
        <taxon>Heliantheae alliance</taxon>
        <taxon>Heliantheae</taxon>
        <taxon>Helianthus</taxon>
    </lineage>
</organism>
<reference evidence="2" key="2">
    <citation type="submission" date="2017-02" db="EMBL/GenBank/DDBJ databases">
        <title>Sunflower complete genome.</title>
        <authorList>
            <person name="Langlade N."/>
            <person name="Munos S."/>
        </authorList>
    </citation>
    <scope>NUCLEOTIDE SEQUENCE [LARGE SCALE GENOMIC DNA]</scope>
    <source>
        <tissue evidence="2">Leaves</tissue>
    </source>
</reference>
<reference evidence="1" key="3">
    <citation type="submission" date="2020-06" db="EMBL/GenBank/DDBJ databases">
        <title>Helianthus annuus Genome sequencing and assembly Release 2.</title>
        <authorList>
            <person name="Gouzy J."/>
            <person name="Langlade N."/>
            <person name="Munos S."/>
        </authorList>
    </citation>
    <scope>NUCLEOTIDE SEQUENCE</scope>
    <source>
        <tissue evidence="1">Leaves</tissue>
    </source>
</reference>
<sequence>MWTRLPPYPTLSPPFSYNAFNNIIYSECNPYTHEMKENKLEMKENKLSVGSLQRDPGGRRRNYSGIRYSLFTGSFGNHTSNNQA</sequence>
<dbReference type="EMBL" id="MNCJ02000331">
    <property type="protein sequence ID" value="KAF5760994.1"/>
    <property type="molecule type" value="Genomic_DNA"/>
</dbReference>
<evidence type="ECO:0000313" key="1">
    <source>
        <dbReference type="EMBL" id="KAF5760994.1"/>
    </source>
</evidence>
<dbReference type="AlphaFoldDB" id="A0A251S1F3"/>
<dbReference type="EMBL" id="CM007905">
    <property type="protein sequence ID" value="OTF92293.1"/>
    <property type="molecule type" value="Genomic_DNA"/>
</dbReference>
<keyword evidence="3" id="KW-1185">Reference proteome</keyword>
<protein>
    <submittedName>
        <fullName evidence="2">Uncharacterized protein</fullName>
    </submittedName>
</protein>
<evidence type="ECO:0000313" key="3">
    <source>
        <dbReference type="Proteomes" id="UP000215914"/>
    </source>
</evidence>
<gene>
    <name evidence="2" type="ORF">HannXRQ_Chr16g0520291</name>
    <name evidence="1" type="ORF">HanXRQr2_Chr16g0759871</name>
</gene>
<accession>A0A251S1F3</accession>
<reference evidence="1 3" key="1">
    <citation type="journal article" date="2017" name="Nature">
        <title>The sunflower genome provides insights into oil metabolism, flowering and Asterid evolution.</title>
        <authorList>
            <person name="Badouin H."/>
            <person name="Gouzy J."/>
            <person name="Grassa C.J."/>
            <person name="Murat F."/>
            <person name="Staton S.E."/>
            <person name="Cottret L."/>
            <person name="Lelandais-Briere C."/>
            <person name="Owens G.L."/>
            <person name="Carrere S."/>
            <person name="Mayjonade B."/>
            <person name="Legrand L."/>
            <person name="Gill N."/>
            <person name="Kane N.C."/>
            <person name="Bowers J.E."/>
            <person name="Hubner S."/>
            <person name="Bellec A."/>
            <person name="Berard A."/>
            <person name="Berges H."/>
            <person name="Blanchet N."/>
            <person name="Boniface M.C."/>
            <person name="Brunel D."/>
            <person name="Catrice O."/>
            <person name="Chaidir N."/>
            <person name="Claudel C."/>
            <person name="Donnadieu C."/>
            <person name="Faraut T."/>
            <person name="Fievet G."/>
            <person name="Helmstetter N."/>
            <person name="King M."/>
            <person name="Knapp S.J."/>
            <person name="Lai Z."/>
            <person name="Le Paslier M.C."/>
            <person name="Lippi Y."/>
            <person name="Lorenzon L."/>
            <person name="Mandel J.R."/>
            <person name="Marage G."/>
            <person name="Marchand G."/>
            <person name="Marquand E."/>
            <person name="Bret-Mestries E."/>
            <person name="Morien E."/>
            <person name="Nambeesan S."/>
            <person name="Nguyen T."/>
            <person name="Pegot-Espagnet P."/>
            <person name="Pouilly N."/>
            <person name="Raftis F."/>
            <person name="Sallet E."/>
            <person name="Schiex T."/>
            <person name="Thomas J."/>
            <person name="Vandecasteele C."/>
            <person name="Vares D."/>
            <person name="Vear F."/>
            <person name="Vautrin S."/>
            <person name="Crespi M."/>
            <person name="Mangin B."/>
            <person name="Burke J.M."/>
            <person name="Salse J."/>
            <person name="Munos S."/>
            <person name="Vincourt P."/>
            <person name="Rieseberg L.H."/>
            <person name="Langlade N.B."/>
        </authorList>
    </citation>
    <scope>NUCLEOTIDE SEQUENCE [LARGE SCALE GENOMIC DNA]</scope>
    <source>
        <strain evidence="3">cv. SF193</strain>
        <tissue evidence="1">Leaves</tissue>
    </source>
</reference>
<evidence type="ECO:0000313" key="2">
    <source>
        <dbReference type="EMBL" id="OTF92293.1"/>
    </source>
</evidence>
<dbReference type="Gramene" id="mRNA:HanXRQr2_Chr16g0759871">
    <property type="protein sequence ID" value="mRNA:HanXRQr2_Chr16g0759871"/>
    <property type="gene ID" value="HanXRQr2_Chr16g0759871"/>
</dbReference>
<name>A0A251S1F3_HELAN</name>
<dbReference type="InParanoid" id="A0A251S1F3"/>